<dbReference type="InterPro" id="IPR017871">
    <property type="entry name" value="ABC_transporter-like_CS"/>
</dbReference>
<dbReference type="SUPFAM" id="SSF52540">
    <property type="entry name" value="P-loop containing nucleoside triphosphate hydrolases"/>
    <property type="match status" value="1"/>
</dbReference>
<keyword evidence="3 6" id="KW-0067">ATP-binding</keyword>
<dbReference type="RefSeq" id="WP_104981417.1">
    <property type="nucleotide sequence ID" value="NZ_CP012673.1"/>
</dbReference>
<evidence type="ECO:0000313" key="6">
    <source>
        <dbReference type="EMBL" id="AUX42633.1"/>
    </source>
</evidence>
<dbReference type="InterPro" id="IPR003593">
    <property type="entry name" value="AAA+_ATPase"/>
</dbReference>
<feature type="compositionally biased region" description="Polar residues" evidence="4">
    <location>
        <begin position="271"/>
        <end position="281"/>
    </location>
</feature>
<dbReference type="Pfam" id="PF00005">
    <property type="entry name" value="ABC_tran"/>
    <property type="match status" value="1"/>
</dbReference>
<proteinExistence type="predicted"/>
<dbReference type="GO" id="GO:0016887">
    <property type="term" value="F:ATP hydrolysis activity"/>
    <property type="evidence" value="ECO:0007669"/>
    <property type="project" value="InterPro"/>
</dbReference>
<dbReference type="AlphaFoldDB" id="A0A2L0ETL3"/>
<feature type="domain" description="ABC transporter" evidence="5">
    <location>
        <begin position="3"/>
        <end position="241"/>
    </location>
</feature>
<dbReference type="EMBL" id="CP012673">
    <property type="protein sequence ID" value="AUX42633.1"/>
    <property type="molecule type" value="Genomic_DNA"/>
</dbReference>
<sequence>MKLSLRGVEKSYTGGRGETCALVPLDLDVGEGEFVSLVGPSGCGKSTLLHIVAGLERATAGVVALDGERVLGPGAEIGLVFQQQTLFPWLSVRENVGFPLTLSRARAAAAGAERERQAARVESLLRLVGLWEFRDSRPAELSGGMQQRAALARALVVQPEVLLMDEPFGALDAQTREEMQELLLHLTQHHRITTLFVTHDVDEALLLSDRVLVFSERPGSVVASIDVPFPRGDRSPELKLDEEFLRPKREILALLRGRSRSEAQRDRLLSGLTNTQPEGGS</sequence>
<keyword evidence="1" id="KW-0813">Transport</keyword>
<accession>A0A2L0ETL3</accession>
<organism evidence="6 7">
    <name type="scientific">Sorangium cellulosum</name>
    <name type="common">Polyangium cellulosum</name>
    <dbReference type="NCBI Taxonomy" id="56"/>
    <lineage>
        <taxon>Bacteria</taxon>
        <taxon>Pseudomonadati</taxon>
        <taxon>Myxococcota</taxon>
        <taxon>Polyangia</taxon>
        <taxon>Polyangiales</taxon>
        <taxon>Polyangiaceae</taxon>
        <taxon>Sorangium</taxon>
    </lineage>
</organism>
<dbReference type="InterPro" id="IPR050166">
    <property type="entry name" value="ABC_transporter_ATP-bind"/>
</dbReference>
<evidence type="ECO:0000313" key="7">
    <source>
        <dbReference type="Proteomes" id="UP000238348"/>
    </source>
</evidence>
<dbReference type="OrthoDB" id="9809450at2"/>
<reference evidence="6 7" key="1">
    <citation type="submission" date="2015-09" db="EMBL/GenBank/DDBJ databases">
        <title>Sorangium comparison.</title>
        <authorList>
            <person name="Zaburannyi N."/>
            <person name="Bunk B."/>
            <person name="Overmann J."/>
            <person name="Mueller R."/>
        </authorList>
    </citation>
    <scope>NUCLEOTIDE SEQUENCE [LARGE SCALE GENOMIC DNA]</scope>
    <source>
        <strain evidence="6 7">So ce26</strain>
    </source>
</reference>
<dbReference type="Proteomes" id="UP000238348">
    <property type="component" value="Chromosome"/>
</dbReference>
<dbReference type="GO" id="GO:0005524">
    <property type="term" value="F:ATP binding"/>
    <property type="evidence" value="ECO:0007669"/>
    <property type="project" value="UniProtKB-KW"/>
</dbReference>
<evidence type="ECO:0000256" key="3">
    <source>
        <dbReference type="ARBA" id="ARBA00022840"/>
    </source>
</evidence>
<feature type="region of interest" description="Disordered" evidence="4">
    <location>
        <begin position="259"/>
        <end position="281"/>
    </location>
</feature>
<evidence type="ECO:0000256" key="4">
    <source>
        <dbReference type="SAM" id="MobiDB-lite"/>
    </source>
</evidence>
<evidence type="ECO:0000256" key="1">
    <source>
        <dbReference type="ARBA" id="ARBA00022448"/>
    </source>
</evidence>
<evidence type="ECO:0000259" key="5">
    <source>
        <dbReference type="PROSITE" id="PS50893"/>
    </source>
</evidence>
<protein>
    <submittedName>
        <fullName evidence="6">ABC transporter ATP-binding protein</fullName>
    </submittedName>
</protein>
<dbReference type="InterPro" id="IPR027417">
    <property type="entry name" value="P-loop_NTPase"/>
</dbReference>
<feature type="compositionally biased region" description="Basic and acidic residues" evidence="4">
    <location>
        <begin position="259"/>
        <end position="268"/>
    </location>
</feature>
<dbReference type="Gene3D" id="3.40.50.300">
    <property type="entry name" value="P-loop containing nucleotide triphosphate hydrolases"/>
    <property type="match status" value="1"/>
</dbReference>
<name>A0A2L0ETL3_SORCE</name>
<keyword evidence="2" id="KW-0547">Nucleotide-binding</keyword>
<gene>
    <name evidence="6" type="ORF">SOCE26_040660</name>
</gene>
<dbReference type="InterPro" id="IPR003439">
    <property type="entry name" value="ABC_transporter-like_ATP-bd"/>
</dbReference>
<dbReference type="PROSITE" id="PS00211">
    <property type="entry name" value="ABC_TRANSPORTER_1"/>
    <property type="match status" value="1"/>
</dbReference>
<dbReference type="PANTHER" id="PTHR42788">
    <property type="entry name" value="TAURINE IMPORT ATP-BINDING PROTEIN-RELATED"/>
    <property type="match status" value="1"/>
</dbReference>
<dbReference type="PROSITE" id="PS50893">
    <property type="entry name" value="ABC_TRANSPORTER_2"/>
    <property type="match status" value="1"/>
</dbReference>
<dbReference type="CDD" id="cd03293">
    <property type="entry name" value="ABC_NrtD_SsuB_transporters"/>
    <property type="match status" value="1"/>
</dbReference>
<evidence type="ECO:0000256" key="2">
    <source>
        <dbReference type="ARBA" id="ARBA00022741"/>
    </source>
</evidence>
<dbReference type="SMART" id="SM00382">
    <property type="entry name" value="AAA"/>
    <property type="match status" value="1"/>
</dbReference>
<dbReference type="PANTHER" id="PTHR42788:SF13">
    <property type="entry name" value="ALIPHATIC SULFONATES IMPORT ATP-BINDING PROTEIN SSUB"/>
    <property type="match status" value="1"/>
</dbReference>